<evidence type="ECO:0000256" key="1">
    <source>
        <dbReference type="ARBA" id="ARBA00009091"/>
    </source>
</evidence>
<feature type="transmembrane region" description="Helical" evidence="4">
    <location>
        <begin position="6"/>
        <end position="25"/>
    </location>
</feature>
<dbReference type="AlphaFoldDB" id="A0A6L3ZF01"/>
<dbReference type="EMBL" id="WBVQ01000002">
    <property type="protein sequence ID" value="KAB2815982.1"/>
    <property type="molecule type" value="Genomic_DNA"/>
</dbReference>
<dbReference type="Gene3D" id="3.30.910.20">
    <property type="entry name" value="Skp domain"/>
    <property type="match status" value="1"/>
</dbReference>
<keyword evidence="4" id="KW-0812">Transmembrane</keyword>
<keyword evidence="2" id="KW-0732">Signal</keyword>
<proteinExistence type="inferred from homology"/>
<feature type="coiled-coil region" evidence="3">
    <location>
        <begin position="69"/>
        <end position="129"/>
    </location>
</feature>
<evidence type="ECO:0000256" key="2">
    <source>
        <dbReference type="ARBA" id="ARBA00022729"/>
    </source>
</evidence>
<dbReference type="GO" id="GO:0005829">
    <property type="term" value="C:cytosol"/>
    <property type="evidence" value="ECO:0007669"/>
    <property type="project" value="TreeGrafter"/>
</dbReference>
<sequence length="201" mass="22562">MKNGNIIFQVVLAIAVVVLFALHFTGGDDTSAKPSASSTSTESAAPKGNIVYVRMDSLLNNYQLHTRYMTSLSAKEQRLRQDLAKREENVLIERQTLQQAAPSLTPTQLRTAQNEYQRIEQAYLTYQQTKMAELQLENDSLMKIVKDDIDQSIADLQTEMGFDYVLQYQGTLLYGDSLADITTQLVQRLNAKDNASTSSEE</sequence>
<dbReference type="GO" id="GO:0051082">
    <property type="term" value="F:unfolded protein binding"/>
    <property type="evidence" value="ECO:0007669"/>
    <property type="project" value="InterPro"/>
</dbReference>
<protein>
    <submittedName>
        <fullName evidence="5">OmpH family outer membrane protein</fullName>
    </submittedName>
</protein>
<keyword evidence="3" id="KW-0175">Coiled coil</keyword>
<organism evidence="5 6">
    <name type="scientific">Phaeocystidibacter marisrubri</name>
    <dbReference type="NCBI Taxonomy" id="1577780"/>
    <lineage>
        <taxon>Bacteria</taxon>
        <taxon>Pseudomonadati</taxon>
        <taxon>Bacteroidota</taxon>
        <taxon>Flavobacteriia</taxon>
        <taxon>Flavobacteriales</taxon>
        <taxon>Phaeocystidibacteraceae</taxon>
        <taxon>Phaeocystidibacter</taxon>
    </lineage>
</organism>
<dbReference type="SUPFAM" id="SSF111384">
    <property type="entry name" value="OmpH-like"/>
    <property type="match status" value="1"/>
</dbReference>
<evidence type="ECO:0000256" key="4">
    <source>
        <dbReference type="SAM" id="Phobius"/>
    </source>
</evidence>
<comment type="caution">
    <text evidence="5">The sequence shown here is derived from an EMBL/GenBank/DDBJ whole genome shotgun (WGS) entry which is preliminary data.</text>
</comment>
<evidence type="ECO:0000313" key="5">
    <source>
        <dbReference type="EMBL" id="KAB2815982.1"/>
    </source>
</evidence>
<keyword evidence="4" id="KW-0472">Membrane</keyword>
<dbReference type="InterPro" id="IPR024930">
    <property type="entry name" value="Skp_dom_sf"/>
</dbReference>
<accession>A0A6L3ZF01</accession>
<gene>
    <name evidence="5" type="ORF">F8C82_09810</name>
</gene>
<dbReference type="GO" id="GO:0050821">
    <property type="term" value="P:protein stabilization"/>
    <property type="evidence" value="ECO:0007669"/>
    <property type="project" value="TreeGrafter"/>
</dbReference>
<keyword evidence="6" id="KW-1185">Reference proteome</keyword>
<dbReference type="PANTHER" id="PTHR35089:SF1">
    <property type="entry name" value="CHAPERONE PROTEIN SKP"/>
    <property type="match status" value="1"/>
</dbReference>
<evidence type="ECO:0000313" key="6">
    <source>
        <dbReference type="Proteomes" id="UP000484164"/>
    </source>
</evidence>
<evidence type="ECO:0000256" key="3">
    <source>
        <dbReference type="SAM" id="Coils"/>
    </source>
</evidence>
<dbReference type="InterPro" id="IPR005632">
    <property type="entry name" value="Chaperone_Skp"/>
</dbReference>
<dbReference type="RefSeq" id="WP_151693411.1">
    <property type="nucleotide sequence ID" value="NZ_BMGX01000001.1"/>
</dbReference>
<comment type="similarity">
    <text evidence="1">Belongs to the Skp family.</text>
</comment>
<name>A0A6L3ZF01_9FLAO</name>
<dbReference type="Pfam" id="PF03938">
    <property type="entry name" value="OmpH"/>
    <property type="match status" value="1"/>
</dbReference>
<dbReference type="OrthoDB" id="1145062at2"/>
<dbReference type="Proteomes" id="UP000484164">
    <property type="component" value="Unassembled WGS sequence"/>
</dbReference>
<dbReference type="SMART" id="SM00935">
    <property type="entry name" value="OmpH"/>
    <property type="match status" value="1"/>
</dbReference>
<keyword evidence="4" id="KW-1133">Transmembrane helix</keyword>
<dbReference type="PANTHER" id="PTHR35089">
    <property type="entry name" value="CHAPERONE PROTEIN SKP"/>
    <property type="match status" value="1"/>
</dbReference>
<reference evidence="5 6" key="1">
    <citation type="submission" date="2019-10" db="EMBL/GenBank/DDBJ databases">
        <title>Genome sequence of Phaeocystidibacter marisrubri JCM30614 (type strain).</title>
        <authorList>
            <person name="Bowman J.P."/>
        </authorList>
    </citation>
    <scope>NUCLEOTIDE SEQUENCE [LARGE SCALE GENOMIC DNA]</scope>
    <source>
        <strain evidence="5 6">JCM 30614</strain>
    </source>
</reference>